<evidence type="ECO:0000313" key="2">
    <source>
        <dbReference type="Proteomes" id="UP001162162"/>
    </source>
</evidence>
<keyword evidence="2" id="KW-1185">Reference proteome</keyword>
<dbReference type="Proteomes" id="UP001162162">
    <property type="component" value="Unassembled WGS sequence"/>
</dbReference>
<dbReference type="EMBL" id="JAPWTK010000003">
    <property type="protein sequence ID" value="KAJ8962131.1"/>
    <property type="molecule type" value="Genomic_DNA"/>
</dbReference>
<comment type="caution">
    <text evidence="1">The sequence shown here is derived from an EMBL/GenBank/DDBJ whole genome shotgun (WGS) entry which is preliminary data.</text>
</comment>
<dbReference type="AlphaFoldDB" id="A0AAV8ZD39"/>
<evidence type="ECO:0000313" key="1">
    <source>
        <dbReference type="EMBL" id="KAJ8962131.1"/>
    </source>
</evidence>
<sequence>VIQSQVFGNFKMIKISQIFIKCSKNVTNRLPSLVIYNNVSSSISTAELKKIGPIESDEEPNIKARRTINRQGGSPKSQNSMVAAAFASLQSAHNFLEIKTPFTDKKITEATTIDELLSVSEGSGVSRRHAFKVVSILADWSTSGKVHLTDFETDPRFIRLCRILTKGAVTSRNNRNMASRSEDLSTVLSVTADDEAAKLVGSITVPQMVKAADVPKK</sequence>
<accession>A0AAV8ZD39</accession>
<reference evidence="1" key="1">
    <citation type="journal article" date="2023" name="Insect Mol. Biol.">
        <title>Genome sequencing provides insights into the evolution of gene families encoding plant cell wall-degrading enzymes in longhorned beetles.</title>
        <authorList>
            <person name="Shin N.R."/>
            <person name="Okamura Y."/>
            <person name="Kirsch R."/>
            <person name="Pauchet Y."/>
        </authorList>
    </citation>
    <scope>NUCLEOTIDE SEQUENCE</scope>
    <source>
        <strain evidence="1">AMC_N1</strain>
    </source>
</reference>
<proteinExistence type="predicted"/>
<feature type="non-terminal residue" evidence="1">
    <location>
        <position position="1"/>
    </location>
</feature>
<protein>
    <submittedName>
        <fullName evidence="1">Uncharacterized protein</fullName>
    </submittedName>
</protein>
<organism evidence="1 2">
    <name type="scientific">Aromia moschata</name>
    <dbReference type="NCBI Taxonomy" id="1265417"/>
    <lineage>
        <taxon>Eukaryota</taxon>
        <taxon>Metazoa</taxon>
        <taxon>Ecdysozoa</taxon>
        <taxon>Arthropoda</taxon>
        <taxon>Hexapoda</taxon>
        <taxon>Insecta</taxon>
        <taxon>Pterygota</taxon>
        <taxon>Neoptera</taxon>
        <taxon>Endopterygota</taxon>
        <taxon>Coleoptera</taxon>
        <taxon>Polyphaga</taxon>
        <taxon>Cucujiformia</taxon>
        <taxon>Chrysomeloidea</taxon>
        <taxon>Cerambycidae</taxon>
        <taxon>Cerambycinae</taxon>
        <taxon>Callichromatini</taxon>
        <taxon>Aromia</taxon>
    </lineage>
</organism>
<gene>
    <name evidence="1" type="ORF">NQ318_018088</name>
</gene>
<name>A0AAV8ZD39_9CUCU</name>